<evidence type="ECO:0000256" key="1">
    <source>
        <dbReference type="SAM" id="MobiDB-lite"/>
    </source>
</evidence>
<protein>
    <submittedName>
        <fullName evidence="2">Uncharacterized protein</fullName>
    </submittedName>
</protein>
<dbReference type="EMBL" id="EQ999977">
    <property type="protein sequence ID" value="OAT01388.1"/>
    <property type="molecule type" value="Genomic_DNA"/>
</dbReference>
<feature type="region of interest" description="Disordered" evidence="1">
    <location>
        <begin position="254"/>
        <end position="288"/>
    </location>
</feature>
<name>A0ABX2VW53_AJEDR</name>
<dbReference type="Proteomes" id="UP000002039">
    <property type="component" value="Unassembled WGS sequence"/>
</dbReference>
<dbReference type="GeneID" id="69027155"/>
<organism evidence="2 3">
    <name type="scientific">Ajellomyces dermatitidis (strain ER-3 / ATCC MYA-2586)</name>
    <name type="common">Blastomyces dermatitidis</name>
    <dbReference type="NCBI Taxonomy" id="559297"/>
    <lineage>
        <taxon>Eukaryota</taxon>
        <taxon>Fungi</taxon>
        <taxon>Dikarya</taxon>
        <taxon>Ascomycota</taxon>
        <taxon>Pezizomycotina</taxon>
        <taxon>Eurotiomycetes</taxon>
        <taxon>Eurotiomycetidae</taxon>
        <taxon>Onygenales</taxon>
        <taxon>Ajellomycetaceae</taxon>
        <taxon>Blastomyces</taxon>
    </lineage>
</organism>
<feature type="region of interest" description="Disordered" evidence="1">
    <location>
        <begin position="136"/>
        <end position="181"/>
    </location>
</feature>
<gene>
    <name evidence="2" type="ORF">BDCG_05096</name>
</gene>
<proteinExistence type="predicted"/>
<evidence type="ECO:0000313" key="2">
    <source>
        <dbReference type="EMBL" id="OAT01388.1"/>
    </source>
</evidence>
<sequence>MCTDGTKNAAYIQYMLAYLLHRSLFIFTSFRIFSCILSFKSQNQSSNESYSLIMADNCWYRPSFVGSASNIPFSTPPEGGHTSQQRRIHHRILKTTSADNSPSRIAKRDMMVNHCHGQRRAIRNSMREQSFHFALQGTVPDARPARSLSSPRHPTTTYSNNTRSSRTLQAGTYQPNEMLTPPTYMNNNGFYIQQYVPNLYANQTGTPMEFPQYQLDVSNRNSLYVMESLSSDPPTTNYLLSSIGYGMPCANDTESSSTVPTTLSAPNVLPTQHNDSEPKTPLLIPDREEPGEELVGVGLYDEPEGLPVWDYSMNGYLRLSSNTDSPIFLKRSGGKGLKLEETFDPSTIKISDDDDSDDEEGGQNKTDTEKEKDQGNYHDDCSQRKQNQRPDEIQTPEDPNPRIERMMQASHSPFENPSHFQQNEPWLLSSQQHDPDSSPVYHLDMAGRSFFFEDEQDSNLVPRKSNQEVMGFPPNMFVPSYSGSMYGWI</sequence>
<keyword evidence="3" id="KW-1185">Reference proteome</keyword>
<dbReference type="RefSeq" id="XP_045281115.1">
    <property type="nucleotide sequence ID" value="XM_045420760.1"/>
</dbReference>
<feature type="compositionally biased region" description="Low complexity" evidence="1">
    <location>
        <begin position="155"/>
        <end position="167"/>
    </location>
</feature>
<accession>A0ABX2VW53</accession>
<dbReference type="EMBL" id="EQ999977">
    <property type="protein sequence ID" value="OAT01387.1"/>
    <property type="molecule type" value="Genomic_DNA"/>
</dbReference>
<reference evidence="2" key="1">
    <citation type="submission" date="2009-02" db="EMBL/GenBank/DDBJ databases">
        <title>The Genome Sequence of Blastomyces dermatitidis strain ER-3.</title>
        <authorList>
            <consortium name="The Broad Institute Genome Sequencing Platform"/>
            <consortium name="Broad Institute Microbial Sequencing Center."/>
            <person name="Champion M."/>
            <person name="Cuomo C."/>
            <person name="Ma L.-J."/>
            <person name="Henn M.R."/>
            <person name="Klein B."/>
            <person name="Goldman B."/>
            <person name="Young S."/>
            <person name="Kodira C.D."/>
            <person name="Zeng Q."/>
            <person name="Koehrsen M."/>
            <person name="Alvarado L."/>
            <person name="Berlin A.M."/>
            <person name="Heiman D.I."/>
            <person name="Hepburn T.A."/>
            <person name="Saif S."/>
            <person name="Shea T.D."/>
            <person name="Shenoy N."/>
            <person name="Sykes S."/>
            <person name="Galagan J."/>
            <person name="Nusbaum C."/>
            <person name="Birren B."/>
        </authorList>
    </citation>
    <scope>NUCLEOTIDE SEQUENCE</scope>
    <source>
        <strain evidence="2">ER-3</strain>
    </source>
</reference>
<feature type="compositionally biased region" description="Polar residues" evidence="1">
    <location>
        <begin position="168"/>
        <end position="181"/>
    </location>
</feature>
<evidence type="ECO:0000313" key="3">
    <source>
        <dbReference type="Proteomes" id="UP000002039"/>
    </source>
</evidence>
<feature type="compositionally biased region" description="Basic and acidic residues" evidence="1">
    <location>
        <begin position="366"/>
        <end position="392"/>
    </location>
</feature>
<feature type="compositionally biased region" description="Polar residues" evidence="1">
    <location>
        <begin position="254"/>
        <end position="273"/>
    </location>
</feature>
<reference evidence="3" key="2">
    <citation type="journal article" date="2015" name="PLoS Genet.">
        <title>The dynamic genome and transcriptome of the human fungal pathogen Blastomyces and close relative Emmonsia.</title>
        <authorList>
            <person name="Munoz J.F."/>
            <person name="Gauthier G.M."/>
            <person name="Desjardins C.A."/>
            <person name="Gallo J.E."/>
            <person name="Holder J."/>
            <person name="Sullivan T.D."/>
            <person name="Marty A.J."/>
            <person name="Carmen J.C."/>
            <person name="Chen Z."/>
            <person name="Ding L."/>
            <person name="Gujja S."/>
            <person name="Magrini V."/>
            <person name="Misas E."/>
            <person name="Mitreva M."/>
            <person name="Priest M."/>
            <person name="Saif S."/>
            <person name="Whiston E.A."/>
            <person name="Young S."/>
            <person name="Zeng Q."/>
            <person name="Goldman W.E."/>
            <person name="Mardis E.R."/>
            <person name="Taylor J.W."/>
            <person name="McEwen J.G."/>
            <person name="Clay O.K."/>
            <person name="Klein B.S."/>
            <person name="Cuomo C.A."/>
        </authorList>
    </citation>
    <scope>NUCLEOTIDE SEQUENCE [LARGE SCALE GENOMIC DNA]</scope>
    <source>
        <strain evidence="3">ER-3 / ATCC MYA-2586</strain>
    </source>
</reference>
<feature type="region of interest" description="Disordered" evidence="1">
    <location>
        <begin position="337"/>
        <end position="400"/>
    </location>
</feature>
<feature type="compositionally biased region" description="Acidic residues" evidence="1">
    <location>
        <begin position="352"/>
        <end position="361"/>
    </location>
</feature>
<dbReference type="RefSeq" id="XP_045281114.1">
    <property type="nucleotide sequence ID" value="XM_045420759.1"/>
</dbReference>